<evidence type="ECO:0000256" key="1">
    <source>
        <dbReference type="ARBA" id="ARBA00022679"/>
    </source>
</evidence>
<keyword evidence="2" id="KW-0012">Acyltransferase</keyword>
<evidence type="ECO:0000256" key="2">
    <source>
        <dbReference type="ARBA" id="ARBA00023315"/>
    </source>
</evidence>
<dbReference type="PANTHER" id="PTHR43877">
    <property type="entry name" value="AMINOALKYLPHOSPHONATE N-ACETYLTRANSFERASE-RELATED-RELATED"/>
    <property type="match status" value="1"/>
</dbReference>
<dbReference type="PROSITE" id="PS51186">
    <property type="entry name" value="GNAT"/>
    <property type="match status" value="1"/>
</dbReference>
<name>A0A2N3WR62_9PSEU</name>
<dbReference type="InterPro" id="IPR016181">
    <property type="entry name" value="Acyl_CoA_acyltransferase"/>
</dbReference>
<gene>
    <name evidence="4" type="ORF">ATK30_7276</name>
</gene>
<dbReference type="AlphaFoldDB" id="A0A2N3WR62"/>
<dbReference type="Proteomes" id="UP000233750">
    <property type="component" value="Unassembled WGS sequence"/>
</dbReference>
<reference evidence="4 5" key="1">
    <citation type="submission" date="2017-12" db="EMBL/GenBank/DDBJ databases">
        <title>Sequencing the genomes of 1000 Actinobacteria strains.</title>
        <authorList>
            <person name="Klenk H.-P."/>
        </authorList>
    </citation>
    <scope>NUCLEOTIDE SEQUENCE [LARGE SCALE GENOMIC DNA]</scope>
    <source>
        <strain evidence="4 5">DSM 45165</strain>
    </source>
</reference>
<dbReference type="EMBL" id="PJMY01000003">
    <property type="protein sequence ID" value="PKV96333.1"/>
    <property type="molecule type" value="Genomic_DNA"/>
</dbReference>
<evidence type="ECO:0000313" key="4">
    <source>
        <dbReference type="EMBL" id="PKV96333.1"/>
    </source>
</evidence>
<comment type="caution">
    <text evidence="4">The sequence shown here is derived from an EMBL/GenBank/DDBJ whole genome shotgun (WGS) entry which is preliminary data.</text>
</comment>
<evidence type="ECO:0000313" key="5">
    <source>
        <dbReference type="Proteomes" id="UP000233750"/>
    </source>
</evidence>
<dbReference type="OrthoDB" id="4322031at2"/>
<keyword evidence="1" id="KW-0808">Transferase</keyword>
<sequence length="165" mass="18096">MTDLAAMPLAGAQLSEAQPADAAELLVLQRCCWVPEAILNDTFDVPALHEDLDTVRGWIEASRVWTVRVGGRLVAAVRAHLEEDRWEISRLMVAPDLTGQGVGRWLLSYAEQQAPPEATSLVLYTGAGSERNLTMYRRAGYEVAEPPANTLGKHIRGAVFLTKKT</sequence>
<accession>A0A2N3WR62</accession>
<organism evidence="4 5">
    <name type="scientific">Amycolatopsis echigonensis</name>
    <dbReference type="NCBI Taxonomy" id="2576905"/>
    <lineage>
        <taxon>Bacteria</taxon>
        <taxon>Bacillati</taxon>
        <taxon>Actinomycetota</taxon>
        <taxon>Actinomycetes</taxon>
        <taxon>Pseudonocardiales</taxon>
        <taxon>Pseudonocardiaceae</taxon>
        <taxon>Amycolatopsis</taxon>
    </lineage>
</organism>
<dbReference type="RefSeq" id="WP_101439214.1">
    <property type="nucleotide sequence ID" value="NZ_PJMY01000003.1"/>
</dbReference>
<keyword evidence="5" id="KW-1185">Reference proteome</keyword>
<dbReference type="InterPro" id="IPR050832">
    <property type="entry name" value="Bact_Acetyltransf"/>
</dbReference>
<dbReference type="Pfam" id="PF00583">
    <property type="entry name" value="Acetyltransf_1"/>
    <property type="match status" value="1"/>
</dbReference>
<dbReference type="SUPFAM" id="SSF55729">
    <property type="entry name" value="Acyl-CoA N-acyltransferases (Nat)"/>
    <property type="match status" value="1"/>
</dbReference>
<dbReference type="CDD" id="cd04301">
    <property type="entry name" value="NAT_SF"/>
    <property type="match status" value="1"/>
</dbReference>
<dbReference type="Gene3D" id="3.40.630.30">
    <property type="match status" value="1"/>
</dbReference>
<feature type="domain" description="N-acetyltransferase" evidence="3">
    <location>
        <begin position="12"/>
        <end position="165"/>
    </location>
</feature>
<evidence type="ECO:0000259" key="3">
    <source>
        <dbReference type="PROSITE" id="PS51186"/>
    </source>
</evidence>
<dbReference type="GO" id="GO:0016747">
    <property type="term" value="F:acyltransferase activity, transferring groups other than amino-acyl groups"/>
    <property type="evidence" value="ECO:0007669"/>
    <property type="project" value="InterPro"/>
</dbReference>
<protein>
    <submittedName>
        <fullName evidence="4">Acetyltransferase (GNAT) family protein</fullName>
    </submittedName>
</protein>
<dbReference type="InterPro" id="IPR000182">
    <property type="entry name" value="GNAT_dom"/>
</dbReference>
<proteinExistence type="predicted"/>